<dbReference type="PROSITE" id="PS50109">
    <property type="entry name" value="HIS_KIN"/>
    <property type="match status" value="1"/>
</dbReference>
<feature type="region of interest" description="Disordered" evidence="4">
    <location>
        <begin position="408"/>
        <end position="432"/>
    </location>
</feature>
<dbReference type="PANTHER" id="PTHR43065:SF42">
    <property type="entry name" value="TWO-COMPONENT SENSOR PPRA"/>
    <property type="match status" value="1"/>
</dbReference>
<keyword evidence="5" id="KW-0472">Membrane</keyword>
<keyword evidence="7" id="KW-0418">Kinase</keyword>
<name>A0A939GIK5_9BACT</name>
<dbReference type="EC" id="2.7.13.3" evidence="2"/>
<comment type="caution">
    <text evidence="7">The sequence shown here is derived from an EMBL/GenBank/DDBJ whole genome shotgun (WGS) entry which is preliminary data.</text>
</comment>
<sequence length="432" mass="48848">MLKSFDIYNQNNVLKIIVAINLLLVGTGSLLFTNRIINKLEAREEQYMQLYAKALAYAIQTAGTKENINFIIADIIQANQNNAIPAIYVNEHLEPVQSRSLDLPKGLSDTDPRTFLDKDVRVFLLAQRDKMRQNHNPIPVDLKDGNFGLIYYDNSLLLKQLNYFPFALLAILTALGVLAYLSFSSSRRAEQNRVWVGLAKETAHQLGTPLSSLMAWVDYMRTDPDHYEPEVTDEIEKDVNRLETITARFSSIGSVPTLKDENLDEVVTHFTDYLARRISTKVKMTVESNLPATLMVRINRLLFEWVIENICKNAVDAMAGVGELRIRLLPLPHDEVGIDITDTGKGMSKASMTKVFAPGYSTKKRGWGLGLTLAKRIVEDYHNGRLFVKTSEIGKGTTFRIVLHREPGPLPELEEPRRKRPSLLKLRGPKVK</sequence>
<evidence type="ECO:0000256" key="4">
    <source>
        <dbReference type="SAM" id="MobiDB-lite"/>
    </source>
</evidence>
<accession>A0A939GIK5</accession>
<dbReference type="InterPro" id="IPR036890">
    <property type="entry name" value="HATPase_C_sf"/>
</dbReference>
<evidence type="ECO:0000256" key="5">
    <source>
        <dbReference type="SAM" id="Phobius"/>
    </source>
</evidence>
<feature type="domain" description="Histidine kinase" evidence="6">
    <location>
        <begin position="201"/>
        <end position="407"/>
    </location>
</feature>
<evidence type="ECO:0000256" key="1">
    <source>
        <dbReference type="ARBA" id="ARBA00000085"/>
    </source>
</evidence>
<dbReference type="EMBL" id="JAFMYV010000006">
    <property type="protein sequence ID" value="MBO0937416.1"/>
    <property type="molecule type" value="Genomic_DNA"/>
</dbReference>
<organism evidence="7 8">
    <name type="scientific">Fibrella rubiginis</name>
    <dbReference type="NCBI Taxonomy" id="2817060"/>
    <lineage>
        <taxon>Bacteria</taxon>
        <taxon>Pseudomonadati</taxon>
        <taxon>Bacteroidota</taxon>
        <taxon>Cytophagia</taxon>
        <taxon>Cytophagales</taxon>
        <taxon>Spirosomataceae</taxon>
        <taxon>Fibrella</taxon>
    </lineage>
</organism>
<dbReference type="InterPro" id="IPR004358">
    <property type="entry name" value="Sig_transdc_His_kin-like_C"/>
</dbReference>
<dbReference type="PRINTS" id="PR00344">
    <property type="entry name" value="BCTRLSENSOR"/>
</dbReference>
<dbReference type="GO" id="GO:0000155">
    <property type="term" value="F:phosphorelay sensor kinase activity"/>
    <property type="evidence" value="ECO:0007669"/>
    <property type="project" value="InterPro"/>
</dbReference>
<feature type="transmembrane region" description="Helical" evidence="5">
    <location>
        <begin position="12"/>
        <end position="32"/>
    </location>
</feature>
<dbReference type="Proteomes" id="UP000664034">
    <property type="component" value="Unassembled WGS sequence"/>
</dbReference>
<gene>
    <name evidence="7" type="ORF">J2I47_12745</name>
</gene>
<comment type="catalytic activity">
    <reaction evidence="1">
        <text>ATP + protein L-histidine = ADP + protein N-phospho-L-histidine.</text>
        <dbReference type="EC" id="2.7.13.3"/>
    </reaction>
</comment>
<dbReference type="SUPFAM" id="SSF55874">
    <property type="entry name" value="ATPase domain of HSP90 chaperone/DNA topoisomerase II/histidine kinase"/>
    <property type="match status" value="1"/>
</dbReference>
<proteinExistence type="predicted"/>
<evidence type="ECO:0000259" key="6">
    <source>
        <dbReference type="PROSITE" id="PS50109"/>
    </source>
</evidence>
<dbReference type="InterPro" id="IPR003594">
    <property type="entry name" value="HATPase_dom"/>
</dbReference>
<keyword evidence="7" id="KW-0808">Transferase</keyword>
<dbReference type="AlphaFoldDB" id="A0A939GIK5"/>
<evidence type="ECO:0000313" key="8">
    <source>
        <dbReference type="Proteomes" id="UP000664034"/>
    </source>
</evidence>
<dbReference type="CDD" id="cd00082">
    <property type="entry name" value="HisKA"/>
    <property type="match status" value="1"/>
</dbReference>
<protein>
    <recommendedName>
        <fullName evidence="2">histidine kinase</fullName>
        <ecNumber evidence="2">2.7.13.3</ecNumber>
    </recommendedName>
</protein>
<dbReference type="SMART" id="SM00387">
    <property type="entry name" value="HATPase_c"/>
    <property type="match status" value="1"/>
</dbReference>
<keyword evidence="3" id="KW-0597">Phosphoprotein</keyword>
<evidence type="ECO:0000256" key="3">
    <source>
        <dbReference type="ARBA" id="ARBA00022553"/>
    </source>
</evidence>
<evidence type="ECO:0000256" key="2">
    <source>
        <dbReference type="ARBA" id="ARBA00012438"/>
    </source>
</evidence>
<feature type="transmembrane region" description="Helical" evidence="5">
    <location>
        <begin position="163"/>
        <end position="183"/>
    </location>
</feature>
<keyword evidence="5" id="KW-1133">Transmembrane helix</keyword>
<keyword evidence="8" id="KW-1185">Reference proteome</keyword>
<dbReference type="Gene3D" id="3.30.565.10">
    <property type="entry name" value="Histidine kinase-like ATPase, C-terminal domain"/>
    <property type="match status" value="1"/>
</dbReference>
<dbReference type="InterPro" id="IPR003661">
    <property type="entry name" value="HisK_dim/P_dom"/>
</dbReference>
<feature type="compositionally biased region" description="Basic residues" evidence="4">
    <location>
        <begin position="418"/>
        <end position="432"/>
    </location>
</feature>
<evidence type="ECO:0000313" key="7">
    <source>
        <dbReference type="EMBL" id="MBO0937416.1"/>
    </source>
</evidence>
<dbReference type="PANTHER" id="PTHR43065">
    <property type="entry name" value="SENSOR HISTIDINE KINASE"/>
    <property type="match status" value="1"/>
</dbReference>
<dbReference type="Pfam" id="PF02518">
    <property type="entry name" value="HATPase_c"/>
    <property type="match status" value="1"/>
</dbReference>
<dbReference type="InterPro" id="IPR005467">
    <property type="entry name" value="His_kinase_dom"/>
</dbReference>
<reference evidence="7" key="1">
    <citation type="submission" date="2021-03" db="EMBL/GenBank/DDBJ databases">
        <title>Fibrella sp. HMF5335 genome sequencing and assembly.</title>
        <authorList>
            <person name="Kang H."/>
            <person name="Kim H."/>
            <person name="Bae S."/>
            <person name="Joh K."/>
        </authorList>
    </citation>
    <scope>NUCLEOTIDE SEQUENCE</scope>
    <source>
        <strain evidence="7">HMF5335</strain>
    </source>
</reference>
<keyword evidence="5" id="KW-0812">Transmembrane</keyword>
<dbReference type="RefSeq" id="WP_207364975.1">
    <property type="nucleotide sequence ID" value="NZ_JAFMYV010000006.1"/>
</dbReference>